<dbReference type="AlphaFoldDB" id="A0A6M0Q7J7"/>
<keyword evidence="2" id="KW-0378">Hydrolase</keyword>
<dbReference type="PRINTS" id="PR00502">
    <property type="entry name" value="NUDIXFAMILY"/>
</dbReference>
<accession>A0A6M0Q7J7</accession>
<dbReference type="Gene3D" id="3.90.79.10">
    <property type="entry name" value="Nucleoside Triphosphate Pyrophosphohydrolase"/>
    <property type="match status" value="1"/>
</dbReference>
<dbReference type="GO" id="GO:0016787">
    <property type="term" value="F:hydrolase activity"/>
    <property type="evidence" value="ECO:0007669"/>
    <property type="project" value="UniProtKB-KW"/>
</dbReference>
<dbReference type="PANTHER" id="PTHR43046:SF2">
    <property type="entry name" value="8-OXO-DGTP DIPHOSPHATASE-RELATED"/>
    <property type="match status" value="1"/>
</dbReference>
<evidence type="ECO:0000313" key="5">
    <source>
        <dbReference type="Proteomes" id="UP000481043"/>
    </source>
</evidence>
<dbReference type="EMBL" id="JAAIWM010000003">
    <property type="protein sequence ID" value="NEY72321.1"/>
    <property type="molecule type" value="Genomic_DNA"/>
</dbReference>
<dbReference type="InterPro" id="IPR000086">
    <property type="entry name" value="NUDIX_hydrolase_dom"/>
</dbReference>
<name>A0A6M0Q7J7_9BACI</name>
<dbReference type="Pfam" id="PF00293">
    <property type="entry name" value="NUDIX"/>
    <property type="match status" value="1"/>
</dbReference>
<dbReference type="InterPro" id="IPR015797">
    <property type="entry name" value="NUDIX_hydrolase-like_dom_sf"/>
</dbReference>
<protein>
    <submittedName>
        <fullName evidence="4">NUDIX domain-containing protein</fullName>
    </submittedName>
</protein>
<comment type="cofactor">
    <cofactor evidence="1">
        <name>Mg(2+)</name>
        <dbReference type="ChEBI" id="CHEBI:18420"/>
    </cofactor>
</comment>
<sequence>MAYIKDLRKLVGAMPLILNSAGAIIRNHEGHLLLEYRNDTNDWGIPGGYMEPGETFEETIRRELIEELSITVTSLNFLNIYSGKDYFHEYPNGDKVYSIMAMFEATIHHDIKTDHKEIGRVNYFSFDYLPKDLTLTTQKILSGIFR</sequence>
<reference evidence="4 5" key="1">
    <citation type="submission" date="2020-02" db="EMBL/GenBank/DDBJ databases">
        <title>Bacillus aquiflavi sp. nov., isolated from yellow water of strong flavor Chinese baijiu in Yibin region of China.</title>
        <authorList>
            <person name="Xie J."/>
        </authorList>
    </citation>
    <scope>NUCLEOTIDE SEQUENCE [LARGE SCALE GENOMIC DNA]</scope>
    <source>
        <strain evidence="4 5">SA4</strain>
    </source>
</reference>
<feature type="domain" description="Nudix hydrolase" evidence="3">
    <location>
        <begin position="15"/>
        <end position="146"/>
    </location>
</feature>
<dbReference type="SUPFAM" id="SSF55811">
    <property type="entry name" value="Nudix"/>
    <property type="match status" value="1"/>
</dbReference>
<organism evidence="4 5">
    <name type="scientific">Bacillus mesophilus</name>
    <dbReference type="NCBI Taxonomy" id="1808955"/>
    <lineage>
        <taxon>Bacteria</taxon>
        <taxon>Bacillati</taxon>
        <taxon>Bacillota</taxon>
        <taxon>Bacilli</taxon>
        <taxon>Bacillales</taxon>
        <taxon>Bacillaceae</taxon>
        <taxon>Bacillus</taxon>
    </lineage>
</organism>
<dbReference type="Proteomes" id="UP000481043">
    <property type="component" value="Unassembled WGS sequence"/>
</dbReference>
<evidence type="ECO:0000256" key="1">
    <source>
        <dbReference type="ARBA" id="ARBA00001946"/>
    </source>
</evidence>
<comment type="caution">
    <text evidence="4">The sequence shown here is derived from an EMBL/GenBank/DDBJ whole genome shotgun (WGS) entry which is preliminary data.</text>
</comment>
<dbReference type="CDD" id="cd04677">
    <property type="entry name" value="NUDIX_Hydrolase"/>
    <property type="match status" value="1"/>
</dbReference>
<dbReference type="PROSITE" id="PS51462">
    <property type="entry name" value="NUDIX"/>
    <property type="match status" value="1"/>
</dbReference>
<evidence type="ECO:0000313" key="4">
    <source>
        <dbReference type="EMBL" id="NEY72321.1"/>
    </source>
</evidence>
<gene>
    <name evidence="4" type="ORF">G4D63_11350</name>
</gene>
<keyword evidence="5" id="KW-1185">Reference proteome</keyword>
<dbReference type="InterPro" id="IPR020476">
    <property type="entry name" value="Nudix_hydrolase"/>
</dbReference>
<proteinExistence type="predicted"/>
<dbReference type="PANTHER" id="PTHR43046">
    <property type="entry name" value="GDP-MANNOSE MANNOSYL HYDROLASE"/>
    <property type="match status" value="1"/>
</dbReference>
<evidence type="ECO:0000259" key="3">
    <source>
        <dbReference type="PROSITE" id="PS51462"/>
    </source>
</evidence>
<evidence type="ECO:0000256" key="2">
    <source>
        <dbReference type="ARBA" id="ARBA00022801"/>
    </source>
</evidence>